<accession>A0AA90Z9B0</accession>
<protein>
    <submittedName>
        <fullName evidence="1">Uncharacterized protein</fullName>
    </submittedName>
</protein>
<organism evidence="1 2">
    <name type="scientific">Methanococcoides alaskense</name>
    <dbReference type="NCBI Taxonomy" id="325778"/>
    <lineage>
        <taxon>Archaea</taxon>
        <taxon>Methanobacteriati</taxon>
        <taxon>Methanobacteriota</taxon>
        <taxon>Stenosarchaea group</taxon>
        <taxon>Methanomicrobia</taxon>
        <taxon>Methanosarcinales</taxon>
        <taxon>Methanosarcinaceae</taxon>
        <taxon>Methanococcoides</taxon>
    </lineage>
</organism>
<evidence type="ECO:0000313" key="2">
    <source>
        <dbReference type="Proteomes" id="UP001185015"/>
    </source>
</evidence>
<feature type="non-terminal residue" evidence="1">
    <location>
        <position position="416"/>
    </location>
</feature>
<proteinExistence type="predicted"/>
<dbReference type="EMBL" id="JAVDQI010000006">
    <property type="protein sequence ID" value="MDR6223326.1"/>
    <property type="molecule type" value="Genomic_DNA"/>
</dbReference>
<reference evidence="1 2" key="1">
    <citation type="submission" date="2023-07" db="EMBL/GenBank/DDBJ databases">
        <title>Genomic Encyclopedia of Type Strains, Phase IV (KMG-IV): sequencing the most valuable type-strain genomes for metagenomic binning, comparative biology and taxonomic classification.</title>
        <authorList>
            <person name="Goeker M."/>
        </authorList>
    </citation>
    <scope>NUCLEOTIDE SEQUENCE [LARGE SCALE GENOMIC DNA]</scope>
    <source>
        <strain evidence="1 2">DSM 17273</strain>
    </source>
</reference>
<dbReference type="Proteomes" id="UP001185015">
    <property type="component" value="Unassembled WGS sequence"/>
</dbReference>
<name>A0AA90Z9B0_9EURY</name>
<gene>
    <name evidence="1" type="ORF">J2750_001791</name>
</gene>
<sequence>MQIKTILIVAMLCLAMSGIAVTACEEEDDCCWAKPCGTLVEQCDKETTFVLYDSEARIVKTLHGYVYVDMEYDTNGQGQEIITANDVRLSNWHTNYEPNTKVMPNDMDNLDVIETVYDAPISYVDVNDNGMYDLYDGVVYDLDDDGLVSVGDILQTDIAAVDVYSLEEFDAGEFVEAQGTYGNAWDRVNAAHPAKGMELFSIGNGVASELMKWVDADDSNDWSLDDKLYLIQPHCVVEAAATAEVTTVKVRGAEGFDEVVTIGDTRVYIPEGDECIPECGTKVVQGDHDATYLLMQNLDAKLAYYTFGGETEWYVDMDADNFVSFGDIRLTEVSTHYGPNTKVKVCDEFDLGHDLTWSDQTLVRYVETDGLEGYTLGDAVYIDTDDNDVVDAGDIRLVEVESFLPGFPNAFVYDAW</sequence>
<dbReference type="PROSITE" id="PS51257">
    <property type="entry name" value="PROKAR_LIPOPROTEIN"/>
    <property type="match status" value="1"/>
</dbReference>
<evidence type="ECO:0000313" key="1">
    <source>
        <dbReference type="EMBL" id="MDR6223326.1"/>
    </source>
</evidence>
<comment type="caution">
    <text evidence="1">The sequence shown here is derived from an EMBL/GenBank/DDBJ whole genome shotgun (WGS) entry which is preliminary data.</text>
</comment>
<dbReference type="RefSeq" id="WP_309740537.1">
    <property type="nucleotide sequence ID" value="NZ_JAVDQI010000006.1"/>
</dbReference>
<dbReference type="AlphaFoldDB" id="A0AA90Z9B0"/>
<keyword evidence="2" id="KW-1185">Reference proteome</keyword>